<proteinExistence type="predicted"/>
<protein>
    <submittedName>
        <fullName evidence="1">Uncharacterized protein</fullName>
    </submittedName>
</protein>
<feature type="non-terminal residue" evidence="1">
    <location>
        <position position="24"/>
    </location>
</feature>
<organism evidence="1">
    <name type="scientific">marine metagenome</name>
    <dbReference type="NCBI Taxonomy" id="408172"/>
    <lineage>
        <taxon>unclassified sequences</taxon>
        <taxon>metagenomes</taxon>
        <taxon>ecological metagenomes</taxon>
    </lineage>
</organism>
<dbReference type="EMBL" id="UINC01049086">
    <property type="protein sequence ID" value="SVB60429.1"/>
    <property type="molecule type" value="Genomic_DNA"/>
</dbReference>
<reference evidence="1" key="1">
    <citation type="submission" date="2018-05" db="EMBL/GenBank/DDBJ databases">
        <authorList>
            <person name="Lanie J.A."/>
            <person name="Ng W.-L."/>
            <person name="Kazmierczak K.M."/>
            <person name="Andrzejewski T.M."/>
            <person name="Davidsen T.M."/>
            <person name="Wayne K.J."/>
            <person name="Tettelin H."/>
            <person name="Glass J.I."/>
            <person name="Rusch D."/>
            <person name="Podicherti R."/>
            <person name="Tsui H.-C.T."/>
            <person name="Winkler M.E."/>
        </authorList>
    </citation>
    <scope>NUCLEOTIDE SEQUENCE</scope>
</reference>
<gene>
    <name evidence="1" type="ORF">METZ01_LOCUS213283</name>
</gene>
<dbReference type="AlphaFoldDB" id="A0A382FCQ5"/>
<evidence type="ECO:0000313" key="1">
    <source>
        <dbReference type="EMBL" id="SVB60429.1"/>
    </source>
</evidence>
<feature type="non-terminal residue" evidence="1">
    <location>
        <position position="1"/>
    </location>
</feature>
<accession>A0A382FCQ5</accession>
<name>A0A382FCQ5_9ZZZZ</name>
<sequence>VQEEARAGEQHGHAVLVGSIDSLL</sequence>